<gene>
    <name evidence="2" type="ORF">H3H36_12455</name>
</gene>
<sequence length="132" mass="14379">MKSIVLAAVLSLVVAPAQAQALTTAAADPYALSQFTASDGAFLVQSSQRNSKSVWDPAPDEVPKPATRVMANPRAPETALTVALGRAWKRGFIVEGVEESRKVLLECQRETSVAWTTPFMRSDAQQDHCYRF</sequence>
<proteinExistence type="predicted"/>
<name>A0A7W2EHY1_9BURK</name>
<feature type="chain" id="PRO_5031438581" evidence="1">
    <location>
        <begin position="22"/>
        <end position="132"/>
    </location>
</feature>
<feature type="signal peptide" evidence="1">
    <location>
        <begin position="1"/>
        <end position="21"/>
    </location>
</feature>
<keyword evidence="3" id="KW-1185">Reference proteome</keyword>
<dbReference type="Proteomes" id="UP000566711">
    <property type="component" value="Unassembled WGS sequence"/>
</dbReference>
<comment type="caution">
    <text evidence="2">The sequence shown here is derived from an EMBL/GenBank/DDBJ whole genome shotgun (WGS) entry which is preliminary data.</text>
</comment>
<organism evidence="2 3">
    <name type="scientific">Rugamonas fusca</name>
    <dbReference type="NCBI Taxonomy" id="2758568"/>
    <lineage>
        <taxon>Bacteria</taxon>
        <taxon>Pseudomonadati</taxon>
        <taxon>Pseudomonadota</taxon>
        <taxon>Betaproteobacteria</taxon>
        <taxon>Burkholderiales</taxon>
        <taxon>Oxalobacteraceae</taxon>
        <taxon>Telluria group</taxon>
        <taxon>Rugamonas</taxon>
    </lineage>
</organism>
<accession>A0A7W2EHY1</accession>
<reference evidence="2 3" key="1">
    <citation type="submission" date="2020-07" db="EMBL/GenBank/DDBJ databases">
        <title>Novel species isolated from subtropical streams in China.</title>
        <authorList>
            <person name="Lu H."/>
        </authorList>
    </citation>
    <scope>NUCLEOTIDE SEQUENCE [LARGE SCALE GENOMIC DNA]</scope>
    <source>
        <strain evidence="2 3">FT3S</strain>
    </source>
</reference>
<keyword evidence="1" id="KW-0732">Signal</keyword>
<dbReference type="EMBL" id="JACEZS010000009">
    <property type="protein sequence ID" value="MBA5606164.1"/>
    <property type="molecule type" value="Genomic_DNA"/>
</dbReference>
<dbReference type="AlphaFoldDB" id="A0A7W2EHY1"/>
<evidence type="ECO:0000313" key="3">
    <source>
        <dbReference type="Proteomes" id="UP000566711"/>
    </source>
</evidence>
<evidence type="ECO:0000313" key="2">
    <source>
        <dbReference type="EMBL" id="MBA5606164.1"/>
    </source>
</evidence>
<evidence type="ECO:0000256" key="1">
    <source>
        <dbReference type="SAM" id="SignalP"/>
    </source>
</evidence>
<dbReference type="RefSeq" id="WP_182217954.1">
    <property type="nucleotide sequence ID" value="NZ_JACEZS010000009.1"/>
</dbReference>
<protein>
    <submittedName>
        <fullName evidence="2">Uncharacterized protein</fullName>
    </submittedName>
</protein>